<feature type="compositionally biased region" description="Low complexity" evidence="1">
    <location>
        <begin position="52"/>
        <end position="63"/>
    </location>
</feature>
<evidence type="ECO:0000313" key="2">
    <source>
        <dbReference type="EMBL" id="PLW42336.1"/>
    </source>
</evidence>
<dbReference type="AlphaFoldDB" id="A0A2N5UXG8"/>
<keyword evidence="3" id="KW-1185">Reference proteome</keyword>
<dbReference type="OrthoDB" id="2503459at2759"/>
<dbReference type="EMBL" id="PGCJ01000159">
    <property type="protein sequence ID" value="PLW42336.1"/>
    <property type="molecule type" value="Genomic_DNA"/>
</dbReference>
<protein>
    <submittedName>
        <fullName evidence="2">Uncharacterized protein</fullName>
    </submittedName>
</protein>
<evidence type="ECO:0000313" key="3">
    <source>
        <dbReference type="Proteomes" id="UP000235388"/>
    </source>
</evidence>
<reference evidence="2 3" key="1">
    <citation type="submission" date="2017-11" db="EMBL/GenBank/DDBJ databases">
        <title>De novo assembly and phasing of dikaryotic genomes from two isolates of Puccinia coronata f. sp. avenae, the causal agent of oat crown rust.</title>
        <authorList>
            <person name="Miller M.E."/>
            <person name="Zhang Y."/>
            <person name="Omidvar V."/>
            <person name="Sperschneider J."/>
            <person name="Schwessinger B."/>
            <person name="Raley C."/>
            <person name="Palmer J.M."/>
            <person name="Garnica D."/>
            <person name="Upadhyaya N."/>
            <person name="Rathjen J."/>
            <person name="Taylor J.M."/>
            <person name="Park R.F."/>
            <person name="Dodds P.N."/>
            <person name="Hirsch C.D."/>
            <person name="Kianian S.F."/>
            <person name="Figueroa M."/>
        </authorList>
    </citation>
    <scope>NUCLEOTIDE SEQUENCE [LARGE SCALE GENOMIC DNA]</scope>
    <source>
        <strain evidence="2">12NC29</strain>
    </source>
</reference>
<sequence>MARSTTSSCRSQTPSRPPSRHSTRITTPVHSTSTFVRARRDSRRSLRQPITSGPSHSQPSPSQKDNREQSSTHLSSAGVSKSKSKRRRKNPVSKSKNELVQSVVDITQDSDAKNSKVWKRPIKKASTYDNIQDYFEAPYYPDGTDSTCKWCKHVYKKGEKTNSNLYKHRDGATNQIACSARLEAIASGEKLSPTAKESAIEEENDQLGTMKAYLKHAAFDVRVLNQLLVIWLI</sequence>
<dbReference type="PANTHER" id="PTHR47501:SF5">
    <property type="entry name" value="HAT C-TERMINAL DIMERISATION DOMAIN-CONTAINING PROTEIN"/>
    <property type="match status" value="1"/>
</dbReference>
<evidence type="ECO:0000256" key="1">
    <source>
        <dbReference type="SAM" id="MobiDB-lite"/>
    </source>
</evidence>
<dbReference type="PANTHER" id="PTHR47501">
    <property type="entry name" value="TRANSPOSASE-RELATED"/>
    <property type="match status" value="1"/>
</dbReference>
<name>A0A2N5UXG8_9BASI</name>
<comment type="caution">
    <text evidence="2">The sequence shown here is derived from an EMBL/GenBank/DDBJ whole genome shotgun (WGS) entry which is preliminary data.</text>
</comment>
<feature type="compositionally biased region" description="Polar residues" evidence="1">
    <location>
        <begin position="24"/>
        <end position="35"/>
    </location>
</feature>
<feature type="region of interest" description="Disordered" evidence="1">
    <location>
        <begin position="1"/>
        <end position="100"/>
    </location>
</feature>
<proteinExistence type="predicted"/>
<gene>
    <name evidence="2" type="ORF">PCANC_10490</name>
</gene>
<feature type="compositionally biased region" description="Polar residues" evidence="1">
    <location>
        <begin position="1"/>
        <end position="14"/>
    </location>
</feature>
<dbReference type="Proteomes" id="UP000235388">
    <property type="component" value="Unassembled WGS sequence"/>
</dbReference>
<organism evidence="2 3">
    <name type="scientific">Puccinia coronata f. sp. avenae</name>
    <dbReference type="NCBI Taxonomy" id="200324"/>
    <lineage>
        <taxon>Eukaryota</taxon>
        <taxon>Fungi</taxon>
        <taxon>Dikarya</taxon>
        <taxon>Basidiomycota</taxon>
        <taxon>Pucciniomycotina</taxon>
        <taxon>Pucciniomycetes</taxon>
        <taxon>Pucciniales</taxon>
        <taxon>Pucciniaceae</taxon>
        <taxon>Puccinia</taxon>
    </lineage>
</organism>
<accession>A0A2N5UXG8</accession>
<feature type="compositionally biased region" description="Basic residues" evidence="1">
    <location>
        <begin position="82"/>
        <end position="91"/>
    </location>
</feature>